<keyword evidence="5 8" id="KW-0812">Transmembrane</keyword>
<keyword evidence="11" id="KW-0132">Cell division</keyword>
<dbReference type="InterPro" id="IPR025857">
    <property type="entry name" value="MacB_PCD"/>
</dbReference>
<feature type="domain" description="ABC3 transporter permease C-terminal" evidence="9">
    <location>
        <begin position="276"/>
        <end position="408"/>
    </location>
</feature>
<dbReference type="GO" id="GO:0051301">
    <property type="term" value="P:cell division"/>
    <property type="evidence" value="ECO:0007669"/>
    <property type="project" value="UniProtKB-KW"/>
</dbReference>
<dbReference type="PANTHER" id="PTHR30489">
    <property type="entry name" value="LIPOPROTEIN-RELEASING SYSTEM TRANSMEMBRANE PROTEIN LOLE"/>
    <property type="match status" value="1"/>
</dbReference>
<evidence type="ECO:0000256" key="3">
    <source>
        <dbReference type="ARBA" id="ARBA00022448"/>
    </source>
</evidence>
<evidence type="ECO:0000256" key="6">
    <source>
        <dbReference type="ARBA" id="ARBA00022989"/>
    </source>
</evidence>
<dbReference type="InterPro" id="IPR011925">
    <property type="entry name" value="LolCE_TM"/>
</dbReference>
<evidence type="ECO:0000256" key="2">
    <source>
        <dbReference type="ARBA" id="ARBA00005236"/>
    </source>
</evidence>
<feature type="domain" description="MacB-like periplasmic core" evidence="10">
    <location>
        <begin position="27"/>
        <end position="230"/>
    </location>
</feature>
<dbReference type="HOGENOM" id="CLU_000604_8_1_6"/>
<evidence type="ECO:0000256" key="5">
    <source>
        <dbReference type="ARBA" id="ARBA00022692"/>
    </source>
</evidence>
<evidence type="ECO:0000259" key="10">
    <source>
        <dbReference type="Pfam" id="PF12704"/>
    </source>
</evidence>
<dbReference type="AlphaFoldDB" id="W0DMJ7"/>
<comment type="similarity">
    <text evidence="2">Belongs to the ABC-4 integral membrane protein family. LolC/E subfamily.</text>
</comment>
<feature type="transmembrane region" description="Helical" evidence="8">
    <location>
        <begin position="318"/>
        <end position="345"/>
    </location>
</feature>
<keyword evidence="7 8" id="KW-0472">Membrane</keyword>
<evidence type="ECO:0000313" key="12">
    <source>
        <dbReference type="Proteomes" id="UP000005289"/>
    </source>
</evidence>
<dbReference type="Pfam" id="PF02687">
    <property type="entry name" value="FtsX"/>
    <property type="match status" value="1"/>
</dbReference>
<accession>W0DMJ7</accession>
<evidence type="ECO:0000256" key="1">
    <source>
        <dbReference type="ARBA" id="ARBA00004651"/>
    </source>
</evidence>
<dbReference type="KEGG" id="tti:THITH_07905"/>
<dbReference type="InterPro" id="IPR003838">
    <property type="entry name" value="ABC3_permease_C"/>
</dbReference>
<keyword evidence="12" id="KW-1185">Reference proteome</keyword>
<evidence type="ECO:0000313" key="11">
    <source>
        <dbReference type="EMBL" id="AHE98198.1"/>
    </source>
</evidence>
<sequence length="416" mass="45283">MFKPLSVAIGLRYTRAKRRNHFISFISVVSMIGLVLGVTALITVLSVMNGFERELRERILGMASHATIQALDGSLREWETVRQQVEAADPRVLAAAPYVSGEAMLSAFGNISGGLIRGIDPALERRVARIGEHMIRGELEALEAGEFRIVLGVELAAQLGVRIGDPVVLMAPQAAVTPAGVLPRMRRFEVAGLFEVGMYEFDRGTAFIHLDDARAVFQTGEGVTGLRLHLDDLMQAGVVSRDIARSLDGMFRVADWTQQHANLFRAIQMEKVVMFIILSLIVAVAAFNIVSTLVMLVTDKQSDIAILRTLGLKPSSVMLVFIVQGAVIGLVGIVLGVIGGVSLALNIDVVVPLIERITGTQFLAADVYYISDLPSELRVEDVIRISGLAFVLTLLATLFPAWRAARTRPAEALRYE</sequence>
<dbReference type="GO" id="GO:0042953">
    <property type="term" value="P:lipoprotein transport"/>
    <property type="evidence" value="ECO:0007669"/>
    <property type="project" value="InterPro"/>
</dbReference>
<name>W0DMJ7_9GAMM</name>
<dbReference type="Pfam" id="PF12704">
    <property type="entry name" value="MacB_PCD"/>
    <property type="match status" value="1"/>
</dbReference>
<evidence type="ECO:0000256" key="4">
    <source>
        <dbReference type="ARBA" id="ARBA00022475"/>
    </source>
</evidence>
<evidence type="ECO:0000256" key="7">
    <source>
        <dbReference type="ARBA" id="ARBA00023136"/>
    </source>
</evidence>
<dbReference type="STRING" id="713585.THITH_07905"/>
<feature type="transmembrane region" description="Helical" evidence="8">
    <location>
        <begin position="272"/>
        <end position="297"/>
    </location>
</feature>
<dbReference type="OrthoDB" id="9808461at2"/>
<feature type="transmembrane region" description="Helical" evidence="8">
    <location>
        <begin position="21"/>
        <end position="48"/>
    </location>
</feature>
<dbReference type="NCBIfam" id="TIGR02212">
    <property type="entry name" value="lolCE"/>
    <property type="match status" value="1"/>
</dbReference>
<evidence type="ECO:0000259" key="9">
    <source>
        <dbReference type="Pfam" id="PF02687"/>
    </source>
</evidence>
<comment type="subcellular location">
    <subcellularLocation>
        <location evidence="1">Cell membrane</location>
        <topology evidence="1">Multi-pass membrane protein</topology>
    </subcellularLocation>
</comment>
<dbReference type="GO" id="GO:0098797">
    <property type="term" value="C:plasma membrane protein complex"/>
    <property type="evidence" value="ECO:0007669"/>
    <property type="project" value="TreeGrafter"/>
</dbReference>
<dbReference type="RefSeq" id="WP_006747669.1">
    <property type="nucleotide sequence ID" value="NZ_CP007029.1"/>
</dbReference>
<dbReference type="EMBL" id="CP007029">
    <property type="protein sequence ID" value="AHE98198.1"/>
    <property type="molecule type" value="Genomic_DNA"/>
</dbReference>
<dbReference type="PANTHER" id="PTHR30489:SF0">
    <property type="entry name" value="LIPOPROTEIN-RELEASING SYSTEM TRANSMEMBRANE PROTEIN LOLE"/>
    <property type="match status" value="1"/>
</dbReference>
<gene>
    <name evidence="11" type="ORF">THITH_07905</name>
</gene>
<proteinExistence type="inferred from homology"/>
<reference evidence="11 12" key="1">
    <citation type="submission" date="2013-12" db="EMBL/GenBank/DDBJ databases">
        <authorList>
            <consortium name="DOE Joint Genome Institute"/>
            <person name="Muyzer G."/>
            <person name="Huntemann M."/>
            <person name="Han J."/>
            <person name="Chen A."/>
            <person name="Kyrpides N."/>
            <person name="Mavromatis K."/>
            <person name="Markowitz V."/>
            <person name="Palaniappan K."/>
            <person name="Ivanova N."/>
            <person name="Schaumberg A."/>
            <person name="Pati A."/>
            <person name="Liolios K."/>
            <person name="Nordberg H.P."/>
            <person name="Cantor M.N."/>
            <person name="Hua S.X."/>
            <person name="Woyke T."/>
        </authorList>
    </citation>
    <scope>NUCLEOTIDE SEQUENCE [LARGE SCALE GENOMIC DNA]</scope>
    <source>
        <strain evidence="11 12">ARh 1</strain>
    </source>
</reference>
<feature type="transmembrane region" description="Helical" evidence="8">
    <location>
        <begin position="382"/>
        <end position="402"/>
    </location>
</feature>
<dbReference type="Proteomes" id="UP000005289">
    <property type="component" value="Chromosome"/>
</dbReference>
<keyword evidence="11" id="KW-0131">Cell cycle</keyword>
<dbReference type="InterPro" id="IPR051447">
    <property type="entry name" value="Lipoprotein-release_system"/>
</dbReference>
<keyword evidence="4" id="KW-1003">Cell membrane</keyword>
<keyword evidence="3" id="KW-0813">Transport</keyword>
<protein>
    <submittedName>
        <fullName evidence="11">Cell division protein FtsX</fullName>
    </submittedName>
</protein>
<dbReference type="GO" id="GO:0044874">
    <property type="term" value="P:lipoprotein localization to outer membrane"/>
    <property type="evidence" value="ECO:0007669"/>
    <property type="project" value="TreeGrafter"/>
</dbReference>
<keyword evidence="6 8" id="KW-1133">Transmembrane helix</keyword>
<evidence type="ECO:0000256" key="8">
    <source>
        <dbReference type="SAM" id="Phobius"/>
    </source>
</evidence>
<organism evidence="11 12">
    <name type="scientific">Thioalkalivibrio paradoxus ARh 1</name>
    <dbReference type="NCBI Taxonomy" id="713585"/>
    <lineage>
        <taxon>Bacteria</taxon>
        <taxon>Pseudomonadati</taxon>
        <taxon>Pseudomonadota</taxon>
        <taxon>Gammaproteobacteria</taxon>
        <taxon>Chromatiales</taxon>
        <taxon>Ectothiorhodospiraceae</taxon>
        <taxon>Thioalkalivibrio</taxon>
    </lineage>
</organism>